<organism evidence="5 6">
    <name type="scientific">Pseudotenacibaculum haliotis</name>
    <dbReference type="NCBI Taxonomy" id="1862138"/>
    <lineage>
        <taxon>Bacteria</taxon>
        <taxon>Pseudomonadati</taxon>
        <taxon>Bacteroidota</taxon>
        <taxon>Flavobacteriia</taxon>
        <taxon>Flavobacteriales</taxon>
        <taxon>Flavobacteriaceae</taxon>
        <taxon>Pseudotenacibaculum</taxon>
    </lineage>
</organism>
<evidence type="ECO:0000313" key="6">
    <source>
        <dbReference type="Proteomes" id="UP001597508"/>
    </source>
</evidence>
<dbReference type="Proteomes" id="UP001597508">
    <property type="component" value="Unassembled WGS sequence"/>
</dbReference>
<protein>
    <submittedName>
        <fullName evidence="5">BlaI/MecI/CopY family transcriptional regulator</fullName>
    </submittedName>
</protein>
<dbReference type="EMBL" id="JBHULH010000008">
    <property type="protein sequence ID" value="MFD2568120.1"/>
    <property type="molecule type" value="Genomic_DNA"/>
</dbReference>
<dbReference type="InterPro" id="IPR036390">
    <property type="entry name" value="WH_DNA-bd_sf"/>
</dbReference>
<keyword evidence="2" id="KW-0805">Transcription regulation</keyword>
<dbReference type="SUPFAM" id="SSF46785">
    <property type="entry name" value="Winged helix' DNA-binding domain"/>
    <property type="match status" value="1"/>
</dbReference>
<dbReference type="Pfam" id="PF03965">
    <property type="entry name" value="Penicillinase_R"/>
    <property type="match status" value="1"/>
</dbReference>
<dbReference type="PIRSF" id="PIRSF019455">
    <property type="entry name" value="CopR_AtkY"/>
    <property type="match status" value="1"/>
</dbReference>
<dbReference type="Gene3D" id="1.10.4040.10">
    <property type="entry name" value="Penicillinase repressor domain"/>
    <property type="match status" value="1"/>
</dbReference>
<keyword evidence="6" id="KW-1185">Reference proteome</keyword>
<accession>A0ABW5LU05</accession>
<comment type="similarity">
    <text evidence="1">Belongs to the BlaI transcriptional regulatory family.</text>
</comment>
<dbReference type="Gene3D" id="1.10.10.10">
    <property type="entry name" value="Winged helix-like DNA-binding domain superfamily/Winged helix DNA-binding domain"/>
    <property type="match status" value="1"/>
</dbReference>
<evidence type="ECO:0000256" key="4">
    <source>
        <dbReference type="ARBA" id="ARBA00023163"/>
    </source>
</evidence>
<dbReference type="InterPro" id="IPR005650">
    <property type="entry name" value="BlaI_family"/>
</dbReference>
<name>A0ABW5LU05_9FLAO</name>
<evidence type="ECO:0000256" key="1">
    <source>
        <dbReference type="ARBA" id="ARBA00011046"/>
    </source>
</evidence>
<dbReference type="RefSeq" id="WP_379666828.1">
    <property type="nucleotide sequence ID" value="NZ_JBHULH010000008.1"/>
</dbReference>
<dbReference type="InterPro" id="IPR036388">
    <property type="entry name" value="WH-like_DNA-bd_sf"/>
</dbReference>
<comment type="caution">
    <text evidence="5">The sequence shown here is derived from an EMBL/GenBank/DDBJ whole genome shotgun (WGS) entry which is preliminary data.</text>
</comment>
<keyword evidence="3" id="KW-0238">DNA-binding</keyword>
<proteinExistence type="inferred from homology"/>
<sequence>MNLTPSEEIIMHFIWKREKALMKDILNDFPEPKPVKTTVATMLKRMTEKGFISYEQIGVKRVYYPLIKKKDYSSKRVNRLIQNFFDNSAAQLASFCTRENDLSKDELEKLRSIIDEQIKKKS</sequence>
<evidence type="ECO:0000256" key="3">
    <source>
        <dbReference type="ARBA" id="ARBA00023125"/>
    </source>
</evidence>
<gene>
    <name evidence="5" type="ORF">ACFSRZ_12095</name>
</gene>
<evidence type="ECO:0000313" key="5">
    <source>
        <dbReference type="EMBL" id="MFD2568120.1"/>
    </source>
</evidence>
<reference evidence="6" key="1">
    <citation type="journal article" date="2019" name="Int. J. Syst. Evol. Microbiol.">
        <title>The Global Catalogue of Microorganisms (GCM) 10K type strain sequencing project: providing services to taxonomists for standard genome sequencing and annotation.</title>
        <authorList>
            <consortium name="The Broad Institute Genomics Platform"/>
            <consortium name="The Broad Institute Genome Sequencing Center for Infectious Disease"/>
            <person name="Wu L."/>
            <person name="Ma J."/>
        </authorList>
    </citation>
    <scope>NUCLEOTIDE SEQUENCE [LARGE SCALE GENOMIC DNA]</scope>
    <source>
        <strain evidence="6">KCTC 52127</strain>
    </source>
</reference>
<evidence type="ECO:0000256" key="2">
    <source>
        <dbReference type="ARBA" id="ARBA00023015"/>
    </source>
</evidence>
<keyword evidence="4" id="KW-0804">Transcription</keyword>